<dbReference type="SUPFAM" id="SSF46894">
    <property type="entry name" value="C-terminal effector domain of the bipartite response regulators"/>
    <property type="match status" value="1"/>
</dbReference>
<accession>A0ABT8YEZ2</accession>
<keyword evidence="3" id="KW-0804">Transcription</keyword>
<keyword evidence="4" id="KW-0472">Membrane</keyword>
<name>A0ABT8YEZ2_9SPHN</name>
<dbReference type="Proteomes" id="UP001169764">
    <property type="component" value="Unassembled WGS sequence"/>
</dbReference>
<comment type="caution">
    <text evidence="6">The sequence shown here is derived from an EMBL/GenBank/DDBJ whole genome shotgun (WGS) entry which is preliminary data.</text>
</comment>
<gene>
    <name evidence="6" type="ORF">Q4F19_17295</name>
</gene>
<dbReference type="SMART" id="SM00421">
    <property type="entry name" value="HTH_LUXR"/>
    <property type="match status" value="1"/>
</dbReference>
<dbReference type="PANTHER" id="PTHR44688">
    <property type="entry name" value="DNA-BINDING TRANSCRIPTIONAL ACTIVATOR DEVR_DOSR"/>
    <property type="match status" value="1"/>
</dbReference>
<dbReference type="EMBL" id="JAUOTP010000009">
    <property type="protein sequence ID" value="MDO6416145.1"/>
    <property type="molecule type" value="Genomic_DNA"/>
</dbReference>
<keyword evidence="4" id="KW-0812">Transmembrane</keyword>
<dbReference type="InterPro" id="IPR036388">
    <property type="entry name" value="WH-like_DNA-bd_sf"/>
</dbReference>
<sequence>MAADRFDLLSDRELEVLRLSAMGLKPKMIAVRLSLSERTVYAHLANAARKLGVSPGEAAMALARREALGPYAKLTKQSLPVAPEVPFLVDLLIPELSRRRFNDLNLSHRIVVIVTRCLLVSLIMFALTGVVRDIGQIVGRHG</sequence>
<evidence type="ECO:0000256" key="2">
    <source>
        <dbReference type="ARBA" id="ARBA00023125"/>
    </source>
</evidence>
<dbReference type="InterPro" id="IPR000792">
    <property type="entry name" value="Tscrpt_reg_LuxR_C"/>
</dbReference>
<reference evidence="6" key="1">
    <citation type="submission" date="2023-07" db="EMBL/GenBank/DDBJ databases">
        <authorList>
            <person name="Kim M."/>
        </authorList>
    </citation>
    <scope>NUCLEOTIDE SEQUENCE</scope>
    <source>
        <strain evidence="6">BIUV-7</strain>
    </source>
</reference>
<keyword evidence="7" id="KW-1185">Reference proteome</keyword>
<dbReference type="InterPro" id="IPR016032">
    <property type="entry name" value="Sig_transdc_resp-reg_C-effctor"/>
</dbReference>
<evidence type="ECO:0000256" key="1">
    <source>
        <dbReference type="ARBA" id="ARBA00023015"/>
    </source>
</evidence>
<proteinExistence type="predicted"/>
<keyword evidence="4" id="KW-1133">Transmembrane helix</keyword>
<dbReference type="RefSeq" id="WP_303545223.1">
    <property type="nucleotide sequence ID" value="NZ_JAUOTP010000009.1"/>
</dbReference>
<keyword evidence="1" id="KW-0805">Transcription regulation</keyword>
<keyword evidence="2" id="KW-0238">DNA-binding</keyword>
<dbReference type="Pfam" id="PF00196">
    <property type="entry name" value="GerE"/>
    <property type="match status" value="1"/>
</dbReference>
<dbReference type="PROSITE" id="PS50043">
    <property type="entry name" value="HTH_LUXR_2"/>
    <property type="match status" value="1"/>
</dbReference>
<dbReference type="CDD" id="cd06170">
    <property type="entry name" value="LuxR_C_like"/>
    <property type="match status" value="1"/>
</dbReference>
<dbReference type="PRINTS" id="PR00038">
    <property type="entry name" value="HTHLUXR"/>
</dbReference>
<evidence type="ECO:0000259" key="5">
    <source>
        <dbReference type="PROSITE" id="PS50043"/>
    </source>
</evidence>
<evidence type="ECO:0000313" key="6">
    <source>
        <dbReference type="EMBL" id="MDO6416145.1"/>
    </source>
</evidence>
<dbReference type="Gene3D" id="1.10.10.10">
    <property type="entry name" value="Winged helix-like DNA-binding domain superfamily/Winged helix DNA-binding domain"/>
    <property type="match status" value="1"/>
</dbReference>
<protein>
    <submittedName>
        <fullName evidence="6">Helix-turn-helix transcriptional regulator</fullName>
    </submittedName>
</protein>
<dbReference type="PANTHER" id="PTHR44688:SF16">
    <property type="entry name" value="DNA-BINDING TRANSCRIPTIONAL ACTIVATOR DEVR_DOSR"/>
    <property type="match status" value="1"/>
</dbReference>
<evidence type="ECO:0000313" key="7">
    <source>
        <dbReference type="Proteomes" id="UP001169764"/>
    </source>
</evidence>
<evidence type="ECO:0000256" key="4">
    <source>
        <dbReference type="SAM" id="Phobius"/>
    </source>
</evidence>
<feature type="domain" description="HTH luxR-type" evidence="5">
    <location>
        <begin position="2"/>
        <end position="67"/>
    </location>
</feature>
<feature type="transmembrane region" description="Helical" evidence="4">
    <location>
        <begin position="110"/>
        <end position="131"/>
    </location>
</feature>
<evidence type="ECO:0000256" key="3">
    <source>
        <dbReference type="ARBA" id="ARBA00023163"/>
    </source>
</evidence>
<organism evidence="6 7">
    <name type="scientific">Sphingomonas natans</name>
    <dbReference type="NCBI Taxonomy" id="3063330"/>
    <lineage>
        <taxon>Bacteria</taxon>
        <taxon>Pseudomonadati</taxon>
        <taxon>Pseudomonadota</taxon>
        <taxon>Alphaproteobacteria</taxon>
        <taxon>Sphingomonadales</taxon>
        <taxon>Sphingomonadaceae</taxon>
        <taxon>Sphingomonas</taxon>
    </lineage>
</organism>